<dbReference type="InterPro" id="IPR013840">
    <property type="entry name" value="DNAligase_N"/>
</dbReference>
<dbReference type="Gene3D" id="1.10.150.20">
    <property type="entry name" value="5' to 3' exonuclease, C-terminal subdomain"/>
    <property type="match status" value="2"/>
</dbReference>
<comment type="cofactor">
    <cofactor evidence="10">
        <name>Mg(2+)</name>
        <dbReference type="ChEBI" id="CHEBI:18420"/>
    </cofactor>
    <cofactor evidence="10">
        <name>Mn(2+)</name>
        <dbReference type="ChEBI" id="CHEBI:29035"/>
    </cofactor>
</comment>
<dbReference type="InterPro" id="IPR033136">
    <property type="entry name" value="DNA_ligase_CS"/>
</dbReference>
<dbReference type="Pfam" id="PF00533">
    <property type="entry name" value="BRCT"/>
    <property type="match status" value="1"/>
</dbReference>
<keyword evidence="8 10" id="KW-0234">DNA repair</keyword>
<keyword evidence="14" id="KW-1185">Reference proteome</keyword>
<dbReference type="InterPro" id="IPR001679">
    <property type="entry name" value="DNA_ligase"/>
</dbReference>
<dbReference type="SMART" id="SM00532">
    <property type="entry name" value="LIGANc"/>
    <property type="match status" value="1"/>
</dbReference>
<evidence type="ECO:0000256" key="2">
    <source>
        <dbReference type="ARBA" id="ARBA00022705"/>
    </source>
</evidence>
<sequence length="730" mass="80263">MAGDKQAETTVPAEAREKHAQLAEQIEEHRFRYYVKDAPVISDADFDKLLRSLEALEDEYPELRTPDSPTQKVAGAYETEFTSVEHRSRMLSLDNAFSDEELAAWADRVAKDVGGAAYHLLCELKVDGLAVNLTYEHGRLTRAATRGDGRTGEDITPNVRTIAEIPDRLKGDKIPDLVEIRGEVYFPMEKFEELNARLVEAGDKPFANPRNAAAGSLRQKDPRVTATRPLHMVVHGIGALEGFDGMTRLSQAYDLLKTWGLPTAQHNKVVDDLDGVREFIAYFGENRHSVEHEIDGAVIKLDEIRLQGRLGSTARAPRWAIAYKYAPEEVNTKLINIRVGVGRTGRVTPYAQVEPVTVAGSEVEFATLHNQDVVKAKGVLIGDTVVLRKAGDVIPEILGPVVDLRDGSEREFVMPSECPECGTPLRPMKEGDVDLRCPNGQSCPAQLRERLFYLAGRKSLDIEHFGYVAAAALTKPLEPAEPPLTDEGDLFDLTIEQLLPIKAYVLDQDSGLPKRDPETGEEKTALIFANKEGGARKNALAMLENIEAAKQRPLARVLTGLSIRHVGPVAAEALAREFRSIERIEQATEEELANTDGVGAIIAKSLKEWFAEDWHQEILRKWRAAGVRMEEESAGDDEGPRPLEGLTVVVTGTLEHFTRDGAKDALQSRGAKVTGSVSKKTSFVVVGDNPGSKYDKAMQLQVPVLNEDGFNVLLEQGPEAAAEVALPTEE</sequence>
<feature type="binding site" evidence="10">
    <location>
        <position position="123"/>
    </location>
    <ligand>
        <name>NAD(+)</name>
        <dbReference type="ChEBI" id="CHEBI:57540"/>
    </ligand>
</feature>
<evidence type="ECO:0000313" key="13">
    <source>
        <dbReference type="EMBL" id="MDT7843506.1"/>
    </source>
</evidence>
<dbReference type="InterPro" id="IPR001357">
    <property type="entry name" value="BRCT_dom"/>
</dbReference>
<feature type="domain" description="BRCT" evidence="12">
    <location>
        <begin position="638"/>
        <end position="708"/>
    </location>
</feature>
<protein>
    <recommendedName>
        <fullName evidence="10 11">DNA ligase</fullName>
        <ecNumber evidence="10 11">6.5.1.2</ecNumber>
    </recommendedName>
    <alternativeName>
        <fullName evidence="10">Polydeoxyribonucleotide synthase [NAD(+)]</fullName>
    </alternativeName>
</protein>
<organism evidence="13 14">
    <name type="scientific">Streptomyces justiciae</name>
    <dbReference type="NCBI Taxonomy" id="2780140"/>
    <lineage>
        <taxon>Bacteria</taxon>
        <taxon>Bacillati</taxon>
        <taxon>Actinomycetota</taxon>
        <taxon>Actinomycetes</taxon>
        <taxon>Kitasatosporales</taxon>
        <taxon>Streptomycetaceae</taxon>
        <taxon>Streptomyces</taxon>
    </lineage>
</organism>
<dbReference type="InterPro" id="IPR012340">
    <property type="entry name" value="NA-bd_OB-fold"/>
</dbReference>
<dbReference type="PROSITE" id="PS50172">
    <property type="entry name" value="BRCT"/>
    <property type="match status" value="1"/>
</dbReference>
<name>A0ABU3LXK5_9ACTN</name>
<feature type="binding site" evidence="10">
    <location>
        <position position="421"/>
    </location>
    <ligand>
        <name>Zn(2+)</name>
        <dbReference type="ChEBI" id="CHEBI:29105"/>
    </ligand>
</feature>
<dbReference type="SUPFAM" id="SSF47781">
    <property type="entry name" value="RuvA domain 2-like"/>
    <property type="match status" value="1"/>
</dbReference>
<dbReference type="Pfam" id="PF12826">
    <property type="entry name" value="HHH_2"/>
    <property type="match status" value="1"/>
</dbReference>
<dbReference type="InterPro" id="IPR004150">
    <property type="entry name" value="NAD_DNA_ligase_OB"/>
</dbReference>
<accession>A0ABU3LXK5</accession>
<proteinExistence type="inferred from homology"/>
<dbReference type="InterPro" id="IPR036420">
    <property type="entry name" value="BRCT_dom_sf"/>
</dbReference>
<keyword evidence="10" id="KW-0464">Manganese</keyword>
<evidence type="ECO:0000256" key="9">
    <source>
        <dbReference type="ARBA" id="ARBA00034005"/>
    </source>
</evidence>
<evidence type="ECO:0000256" key="7">
    <source>
        <dbReference type="ARBA" id="ARBA00023027"/>
    </source>
</evidence>
<dbReference type="InterPro" id="IPR010994">
    <property type="entry name" value="RuvA_2-like"/>
</dbReference>
<keyword evidence="4 10" id="KW-0227">DNA damage</keyword>
<keyword evidence="2 10" id="KW-0235">DNA replication</keyword>
<dbReference type="SUPFAM" id="SSF56091">
    <property type="entry name" value="DNA ligase/mRNA capping enzyme, catalytic domain"/>
    <property type="match status" value="1"/>
</dbReference>
<keyword evidence="6 10" id="KW-0460">Magnesium</keyword>
<feature type="binding site" evidence="10">
    <location>
        <position position="183"/>
    </location>
    <ligand>
        <name>NAD(+)</name>
        <dbReference type="ChEBI" id="CHEBI:57540"/>
    </ligand>
</feature>
<dbReference type="EC" id="6.5.1.2" evidence="10 11"/>
<dbReference type="PANTHER" id="PTHR23389:SF9">
    <property type="entry name" value="DNA LIGASE"/>
    <property type="match status" value="1"/>
</dbReference>
<dbReference type="Pfam" id="PF01653">
    <property type="entry name" value="DNA_ligase_aden"/>
    <property type="match status" value="1"/>
</dbReference>
<feature type="active site" description="N6-AMP-lysine intermediate" evidence="10">
    <location>
        <position position="125"/>
    </location>
</feature>
<comment type="function">
    <text evidence="10">DNA ligase that catalyzes the formation of phosphodiester linkages between 5'-phosphoryl and 3'-hydroxyl groups in double-stranded DNA using NAD as a coenzyme and as the energy source for the reaction. It is essential for DNA replication and repair of damaged DNA.</text>
</comment>
<dbReference type="CDD" id="cd00114">
    <property type="entry name" value="LIGANc"/>
    <property type="match status" value="1"/>
</dbReference>
<evidence type="ECO:0000259" key="12">
    <source>
        <dbReference type="PROSITE" id="PS50172"/>
    </source>
</evidence>
<dbReference type="PROSITE" id="PS01055">
    <property type="entry name" value="DNA_LIGASE_N1"/>
    <property type="match status" value="1"/>
</dbReference>
<dbReference type="Gene3D" id="6.20.10.30">
    <property type="match status" value="1"/>
</dbReference>
<evidence type="ECO:0000256" key="3">
    <source>
        <dbReference type="ARBA" id="ARBA00022723"/>
    </source>
</evidence>
<comment type="caution">
    <text evidence="13">The sequence shown here is derived from an EMBL/GenBank/DDBJ whole genome shotgun (WGS) entry which is preliminary data.</text>
</comment>
<dbReference type="PIRSF" id="PIRSF001604">
    <property type="entry name" value="LigA"/>
    <property type="match status" value="1"/>
</dbReference>
<feature type="binding site" evidence="10">
    <location>
        <position position="437"/>
    </location>
    <ligand>
        <name>Zn(2+)</name>
        <dbReference type="ChEBI" id="CHEBI:29105"/>
    </ligand>
</feature>
<dbReference type="SMART" id="SM00292">
    <property type="entry name" value="BRCT"/>
    <property type="match status" value="1"/>
</dbReference>
<dbReference type="HAMAP" id="MF_01588">
    <property type="entry name" value="DNA_ligase_A"/>
    <property type="match status" value="1"/>
</dbReference>
<feature type="binding site" evidence="10">
    <location>
        <position position="324"/>
    </location>
    <ligand>
        <name>NAD(+)</name>
        <dbReference type="ChEBI" id="CHEBI:57540"/>
    </ligand>
</feature>
<dbReference type="GO" id="GO:0003911">
    <property type="term" value="F:DNA ligase (NAD+) activity"/>
    <property type="evidence" value="ECO:0007669"/>
    <property type="project" value="UniProtKB-EC"/>
</dbReference>
<feature type="binding site" evidence="10">
    <location>
        <position position="443"/>
    </location>
    <ligand>
        <name>Zn(2+)</name>
        <dbReference type="ChEBI" id="CHEBI:29105"/>
    </ligand>
</feature>
<keyword evidence="1 10" id="KW-0436">Ligase</keyword>
<dbReference type="SUPFAM" id="SSF52113">
    <property type="entry name" value="BRCT domain"/>
    <property type="match status" value="1"/>
</dbReference>
<evidence type="ECO:0000256" key="6">
    <source>
        <dbReference type="ARBA" id="ARBA00022842"/>
    </source>
</evidence>
<dbReference type="NCBIfam" id="TIGR00575">
    <property type="entry name" value="dnlj"/>
    <property type="match status" value="1"/>
</dbReference>
<feature type="binding site" evidence="10">
    <location>
        <position position="146"/>
    </location>
    <ligand>
        <name>NAD(+)</name>
        <dbReference type="ChEBI" id="CHEBI:57540"/>
    </ligand>
</feature>
<dbReference type="PROSITE" id="PS01056">
    <property type="entry name" value="DNA_LIGASE_N2"/>
    <property type="match status" value="1"/>
</dbReference>
<dbReference type="PANTHER" id="PTHR23389">
    <property type="entry name" value="CHROMOSOME TRANSMISSION FIDELITY FACTOR 18"/>
    <property type="match status" value="1"/>
</dbReference>
<dbReference type="Gene3D" id="3.40.50.10190">
    <property type="entry name" value="BRCT domain"/>
    <property type="match status" value="1"/>
</dbReference>
<evidence type="ECO:0000256" key="8">
    <source>
        <dbReference type="ARBA" id="ARBA00023204"/>
    </source>
</evidence>
<dbReference type="SUPFAM" id="SSF50249">
    <property type="entry name" value="Nucleic acid-binding proteins"/>
    <property type="match status" value="1"/>
</dbReference>
<feature type="binding site" evidence="10">
    <location>
        <begin position="92"/>
        <end position="93"/>
    </location>
    <ligand>
        <name>NAD(+)</name>
        <dbReference type="ChEBI" id="CHEBI:57540"/>
    </ligand>
</feature>
<dbReference type="Gene3D" id="2.40.50.140">
    <property type="entry name" value="Nucleic acid-binding proteins"/>
    <property type="match status" value="1"/>
</dbReference>
<keyword evidence="3 10" id="KW-0479">Metal-binding</keyword>
<comment type="similarity">
    <text evidence="10">Belongs to the NAD-dependent DNA ligase family. LigA subfamily.</text>
</comment>
<dbReference type="InterPro" id="IPR004149">
    <property type="entry name" value="Znf_DNAligase_C4"/>
</dbReference>
<dbReference type="NCBIfam" id="NF005932">
    <property type="entry name" value="PRK07956.1"/>
    <property type="match status" value="1"/>
</dbReference>
<comment type="catalytic activity">
    <reaction evidence="9 10 11">
        <text>NAD(+) + (deoxyribonucleotide)n-3'-hydroxyl + 5'-phospho-(deoxyribonucleotide)m = (deoxyribonucleotide)n+m + AMP + beta-nicotinamide D-nucleotide.</text>
        <dbReference type="EC" id="6.5.1.2"/>
    </reaction>
</comment>
<dbReference type="InterPro" id="IPR041663">
    <property type="entry name" value="DisA/LigA_HHH"/>
</dbReference>
<dbReference type="Gene3D" id="1.10.287.610">
    <property type="entry name" value="Helix hairpin bin"/>
    <property type="match status" value="1"/>
</dbReference>
<dbReference type="InterPro" id="IPR018239">
    <property type="entry name" value="DNA_ligase_AS"/>
</dbReference>
<keyword evidence="5 10" id="KW-0862">Zinc</keyword>
<evidence type="ECO:0000256" key="10">
    <source>
        <dbReference type="HAMAP-Rule" id="MF_01588"/>
    </source>
</evidence>
<evidence type="ECO:0000256" key="1">
    <source>
        <dbReference type="ARBA" id="ARBA00022598"/>
    </source>
</evidence>
<evidence type="ECO:0000256" key="4">
    <source>
        <dbReference type="ARBA" id="ARBA00022763"/>
    </source>
</evidence>
<evidence type="ECO:0000256" key="11">
    <source>
        <dbReference type="RuleBase" id="RU000618"/>
    </source>
</evidence>
<dbReference type="RefSeq" id="WP_314203049.1">
    <property type="nucleotide sequence ID" value="NZ_JAVTLL010000015.1"/>
</dbReference>
<dbReference type="InterPro" id="IPR013839">
    <property type="entry name" value="DNAligase_adenylation"/>
</dbReference>
<reference evidence="14" key="1">
    <citation type="submission" date="2023-07" db="EMBL/GenBank/DDBJ databases">
        <title>Draft genome sequence of the endophytic actinobacterium Streptomyces justiciae WPN32, a potential antibiotic producer.</title>
        <authorList>
            <person name="Yasawong M."/>
            <person name="Pana W."/>
            <person name="Ganta P."/>
            <person name="Santapan N."/>
            <person name="Songngamsuk T."/>
            <person name="Phatcharaharikarn M."/>
            <person name="Kerdtoob S."/>
            <person name="Nantapong N."/>
        </authorList>
    </citation>
    <scope>NUCLEOTIDE SEQUENCE [LARGE SCALE GENOMIC DNA]</scope>
    <source>
        <strain evidence="14">WPN32</strain>
    </source>
</reference>
<evidence type="ECO:0000256" key="5">
    <source>
        <dbReference type="ARBA" id="ARBA00022833"/>
    </source>
</evidence>
<dbReference type="Gene3D" id="3.30.470.30">
    <property type="entry name" value="DNA ligase/mRNA capping enzyme"/>
    <property type="match status" value="1"/>
</dbReference>
<gene>
    <name evidence="10 13" type="primary">ligA</name>
    <name evidence="13" type="ORF">RQC66_22540</name>
</gene>
<feature type="binding site" evidence="10">
    <location>
        <begin position="43"/>
        <end position="47"/>
    </location>
    <ligand>
        <name>NAD(+)</name>
        <dbReference type="ChEBI" id="CHEBI:57540"/>
    </ligand>
</feature>
<evidence type="ECO:0000313" key="14">
    <source>
        <dbReference type="Proteomes" id="UP001257948"/>
    </source>
</evidence>
<dbReference type="Pfam" id="PF03119">
    <property type="entry name" value="DNA_ligase_ZBD"/>
    <property type="match status" value="1"/>
</dbReference>
<keyword evidence="7 10" id="KW-0520">NAD</keyword>
<dbReference type="EMBL" id="JAVTLL010000015">
    <property type="protein sequence ID" value="MDT7843506.1"/>
    <property type="molecule type" value="Genomic_DNA"/>
</dbReference>
<dbReference type="Pfam" id="PF03120">
    <property type="entry name" value="OB_DNA_ligase"/>
    <property type="match status" value="1"/>
</dbReference>
<dbReference type="Proteomes" id="UP001257948">
    <property type="component" value="Unassembled WGS sequence"/>
</dbReference>
<feature type="binding site" evidence="10">
    <location>
        <position position="300"/>
    </location>
    <ligand>
        <name>NAD(+)</name>
        <dbReference type="ChEBI" id="CHEBI:57540"/>
    </ligand>
</feature>
<feature type="binding site" evidence="10">
    <location>
        <position position="418"/>
    </location>
    <ligand>
        <name>Zn(2+)</name>
        <dbReference type="ChEBI" id="CHEBI:29105"/>
    </ligand>
</feature>